<feature type="compositionally biased region" description="Polar residues" evidence="2">
    <location>
        <begin position="1"/>
        <end position="17"/>
    </location>
</feature>
<organism evidence="4 5">
    <name type="scientific">Chenopodium quinoa</name>
    <name type="common">Quinoa</name>
    <dbReference type="NCBI Taxonomy" id="63459"/>
    <lineage>
        <taxon>Eukaryota</taxon>
        <taxon>Viridiplantae</taxon>
        <taxon>Streptophyta</taxon>
        <taxon>Embryophyta</taxon>
        <taxon>Tracheophyta</taxon>
        <taxon>Spermatophyta</taxon>
        <taxon>Magnoliopsida</taxon>
        <taxon>eudicotyledons</taxon>
        <taxon>Gunneridae</taxon>
        <taxon>Pentapetalae</taxon>
        <taxon>Caryophyllales</taxon>
        <taxon>Chenopodiaceae</taxon>
        <taxon>Chenopodioideae</taxon>
        <taxon>Atripliceae</taxon>
        <taxon>Chenopodium</taxon>
    </lineage>
</organism>
<reference evidence="4" key="2">
    <citation type="submission" date="2021-03" db="UniProtKB">
        <authorList>
            <consortium name="EnsemblPlants"/>
        </authorList>
    </citation>
    <scope>IDENTIFICATION</scope>
</reference>
<dbReference type="Gene3D" id="1.10.8.430">
    <property type="entry name" value="Helical domain of apoptotic protease-activating factors"/>
    <property type="match status" value="1"/>
</dbReference>
<dbReference type="Proteomes" id="UP000596660">
    <property type="component" value="Unplaced"/>
</dbReference>
<evidence type="ECO:0000256" key="2">
    <source>
        <dbReference type="SAM" id="MobiDB-lite"/>
    </source>
</evidence>
<name>A0A803MI58_CHEQI</name>
<dbReference type="Pfam" id="PF00931">
    <property type="entry name" value="NB-ARC"/>
    <property type="match status" value="1"/>
</dbReference>
<proteinExistence type="predicted"/>
<dbReference type="SUPFAM" id="SSF52540">
    <property type="entry name" value="P-loop containing nucleoside triphosphate hydrolases"/>
    <property type="match status" value="1"/>
</dbReference>
<dbReference type="PANTHER" id="PTHR36766:SF40">
    <property type="entry name" value="DISEASE RESISTANCE PROTEIN RGA3"/>
    <property type="match status" value="1"/>
</dbReference>
<evidence type="ECO:0000313" key="5">
    <source>
        <dbReference type="Proteomes" id="UP000596660"/>
    </source>
</evidence>
<evidence type="ECO:0000313" key="4">
    <source>
        <dbReference type="EnsemblPlants" id="AUR62029806-RA:cds"/>
    </source>
</evidence>
<sequence>MQTQAADNVSVSGNPNPGTDVETSDYKQIQESIIVGRESDIESIVNALLDTSNLENDIFDVAIVGKGAIGKTTLAKLVYTDKIVVDHFDLRAADLNTRNFELPPLSEHDSFYLFSRIAFGQQKPSEHLIQLAKKYLHHCGGIPLAVVALASVLHATDEDEWEDFFASLERVEKYEFRDNHPTFKIIKQRYSHYPSPLKACFS</sequence>
<keyword evidence="5" id="KW-1185">Reference proteome</keyword>
<dbReference type="EnsemblPlants" id="AUR62029806-RA">
    <property type="protein sequence ID" value="AUR62029806-RA:cds"/>
    <property type="gene ID" value="AUR62029806"/>
</dbReference>
<dbReference type="AlphaFoldDB" id="A0A803MI58"/>
<protein>
    <recommendedName>
        <fullName evidence="3">NB-ARC domain-containing protein</fullName>
    </recommendedName>
</protein>
<dbReference type="GO" id="GO:0006952">
    <property type="term" value="P:defense response"/>
    <property type="evidence" value="ECO:0007669"/>
    <property type="project" value="UniProtKB-KW"/>
</dbReference>
<dbReference type="PANTHER" id="PTHR36766">
    <property type="entry name" value="PLANT BROAD-SPECTRUM MILDEW RESISTANCE PROTEIN RPW8"/>
    <property type="match status" value="1"/>
</dbReference>
<evidence type="ECO:0000259" key="3">
    <source>
        <dbReference type="Pfam" id="PF00931"/>
    </source>
</evidence>
<keyword evidence="1" id="KW-0611">Plant defense</keyword>
<dbReference type="InterPro" id="IPR002182">
    <property type="entry name" value="NB-ARC"/>
</dbReference>
<dbReference type="GO" id="GO:0043531">
    <property type="term" value="F:ADP binding"/>
    <property type="evidence" value="ECO:0007669"/>
    <property type="project" value="InterPro"/>
</dbReference>
<feature type="region of interest" description="Disordered" evidence="2">
    <location>
        <begin position="1"/>
        <end position="24"/>
    </location>
</feature>
<evidence type="ECO:0000256" key="1">
    <source>
        <dbReference type="ARBA" id="ARBA00022821"/>
    </source>
</evidence>
<dbReference type="InterPro" id="IPR027417">
    <property type="entry name" value="P-loop_NTPase"/>
</dbReference>
<dbReference type="Gramene" id="AUR62029806-RA">
    <property type="protein sequence ID" value="AUR62029806-RA:cds"/>
    <property type="gene ID" value="AUR62029806"/>
</dbReference>
<reference evidence="4" key="1">
    <citation type="journal article" date="2017" name="Nature">
        <title>The genome of Chenopodium quinoa.</title>
        <authorList>
            <person name="Jarvis D.E."/>
            <person name="Ho Y.S."/>
            <person name="Lightfoot D.J."/>
            <person name="Schmoeckel S.M."/>
            <person name="Li B."/>
            <person name="Borm T.J.A."/>
            <person name="Ohyanagi H."/>
            <person name="Mineta K."/>
            <person name="Michell C.T."/>
            <person name="Saber N."/>
            <person name="Kharbatia N.M."/>
            <person name="Rupper R.R."/>
            <person name="Sharp A.R."/>
            <person name="Dally N."/>
            <person name="Boughton B.A."/>
            <person name="Woo Y.H."/>
            <person name="Gao G."/>
            <person name="Schijlen E.G.W.M."/>
            <person name="Guo X."/>
            <person name="Momin A.A."/>
            <person name="Negrao S."/>
            <person name="Al-Babili S."/>
            <person name="Gehring C."/>
            <person name="Roessner U."/>
            <person name="Jung C."/>
            <person name="Murphy K."/>
            <person name="Arold S.T."/>
            <person name="Gojobori T."/>
            <person name="van der Linden C.G."/>
            <person name="van Loo E.N."/>
            <person name="Jellen E.N."/>
            <person name="Maughan P.J."/>
            <person name="Tester M."/>
        </authorList>
    </citation>
    <scope>NUCLEOTIDE SEQUENCE [LARGE SCALE GENOMIC DNA]</scope>
    <source>
        <strain evidence="4">cv. PI 614886</strain>
    </source>
</reference>
<feature type="domain" description="NB-ARC" evidence="3">
    <location>
        <begin position="38"/>
        <end position="91"/>
    </location>
</feature>
<accession>A0A803MI58</accession>
<dbReference type="InterPro" id="IPR042197">
    <property type="entry name" value="Apaf_helical"/>
</dbReference>